<dbReference type="OrthoDB" id="10500500at2759"/>
<evidence type="ECO:0000313" key="2">
    <source>
        <dbReference type="EMBL" id="KAB0403415.1"/>
    </source>
</evidence>
<accession>A0A6A1Q7V1</accession>
<feature type="compositionally biased region" description="Basic and acidic residues" evidence="1">
    <location>
        <begin position="40"/>
        <end position="59"/>
    </location>
</feature>
<gene>
    <name evidence="2" type="ORF">E2I00_004438</name>
</gene>
<reference evidence="2 3" key="1">
    <citation type="journal article" date="2019" name="PLoS ONE">
        <title>Genomic analyses reveal an absence of contemporary introgressive admixture between fin whales and blue whales, despite known hybrids.</title>
        <authorList>
            <person name="Westbury M.V."/>
            <person name="Petersen B."/>
            <person name="Lorenzen E.D."/>
        </authorList>
    </citation>
    <scope>NUCLEOTIDE SEQUENCE [LARGE SCALE GENOMIC DNA]</scope>
    <source>
        <strain evidence="2">FinWhale-01</strain>
    </source>
</reference>
<feature type="region of interest" description="Disordered" evidence="1">
    <location>
        <begin position="1"/>
        <end position="89"/>
    </location>
</feature>
<dbReference type="AlphaFoldDB" id="A0A6A1Q7V1"/>
<evidence type="ECO:0000313" key="3">
    <source>
        <dbReference type="Proteomes" id="UP000437017"/>
    </source>
</evidence>
<protein>
    <submittedName>
        <fullName evidence="2">Uncharacterized protein</fullName>
    </submittedName>
</protein>
<feature type="compositionally biased region" description="Low complexity" evidence="1">
    <location>
        <begin position="65"/>
        <end position="87"/>
    </location>
</feature>
<organism evidence="2 3">
    <name type="scientific">Balaenoptera physalus</name>
    <name type="common">Fin whale</name>
    <name type="synonym">Balaena physalus</name>
    <dbReference type="NCBI Taxonomy" id="9770"/>
    <lineage>
        <taxon>Eukaryota</taxon>
        <taxon>Metazoa</taxon>
        <taxon>Chordata</taxon>
        <taxon>Craniata</taxon>
        <taxon>Vertebrata</taxon>
        <taxon>Euteleostomi</taxon>
        <taxon>Mammalia</taxon>
        <taxon>Eutheria</taxon>
        <taxon>Laurasiatheria</taxon>
        <taxon>Artiodactyla</taxon>
        <taxon>Whippomorpha</taxon>
        <taxon>Cetacea</taxon>
        <taxon>Mysticeti</taxon>
        <taxon>Balaenopteridae</taxon>
        <taxon>Balaenoptera</taxon>
    </lineage>
</organism>
<name>A0A6A1Q7V1_BALPH</name>
<feature type="compositionally biased region" description="Basic and acidic residues" evidence="1">
    <location>
        <begin position="23"/>
        <end position="33"/>
    </location>
</feature>
<proteinExistence type="predicted"/>
<dbReference type="Proteomes" id="UP000437017">
    <property type="component" value="Unassembled WGS sequence"/>
</dbReference>
<feature type="non-terminal residue" evidence="2">
    <location>
        <position position="174"/>
    </location>
</feature>
<sequence>MLDRVWFPNCSTSPAERGQGEQSRNRGGEDEAKGNGPLTIKEESCQGHARDGRAGEVTEGRGSWPRPAARAPARAARPSPRAASASRLVPQLPGHPLGLFLRRARCLCPAARFTPENPTAGRASSLVMIKVEAVGGGGKHPFRNSACFKFRFKTALGDRLSPSFRKKGRLPGVA</sequence>
<keyword evidence="3" id="KW-1185">Reference proteome</keyword>
<comment type="caution">
    <text evidence="2">The sequence shown here is derived from an EMBL/GenBank/DDBJ whole genome shotgun (WGS) entry which is preliminary data.</text>
</comment>
<dbReference type="EMBL" id="SGJD01000811">
    <property type="protein sequence ID" value="KAB0403415.1"/>
    <property type="molecule type" value="Genomic_DNA"/>
</dbReference>
<evidence type="ECO:0000256" key="1">
    <source>
        <dbReference type="SAM" id="MobiDB-lite"/>
    </source>
</evidence>